<sequence length="119" mass="13011">MQGSLINLQQSERIREGEKIFELELQHEHNRVHYVIGDVKHASQKSALKVAVLSILIILGGIIGGVISGLIVKNLSENSGWVILGTALGFTLGILGTSAPFYCKEICAVFKKENREVIL</sequence>
<feature type="transmembrane region" description="Helical" evidence="1">
    <location>
        <begin position="50"/>
        <end position="72"/>
    </location>
</feature>
<evidence type="ECO:0000313" key="3">
    <source>
        <dbReference type="Proteomes" id="UP000637906"/>
    </source>
</evidence>
<keyword evidence="1" id="KW-0472">Membrane</keyword>
<evidence type="ECO:0000256" key="1">
    <source>
        <dbReference type="SAM" id="Phobius"/>
    </source>
</evidence>
<dbReference type="Proteomes" id="UP000637906">
    <property type="component" value="Unassembled WGS sequence"/>
</dbReference>
<organism evidence="2 3">
    <name type="scientific">Candidatus Mesenet longicola</name>
    <dbReference type="NCBI Taxonomy" id="1892558"/>
    <lineage>
        <taxon>Bacteria</taxon>
        <taxon>Pseudomonadati</taxon>
        <taxon>Pseudomonadota</taxon>
        <taxon>Alphaproteobacteria</taxon>
        <taxon>Rickettsiales</taxon>
        <taxon>Anaplasmataceae</taxon>
        <taxon>Candidatus Mesenet</taxon>
    </lineage>
</organism>
<protein>
    <submittedName>
        <fullName evidence="2">Uncharacterized protein</fullName>
    </submittedName>
</protein>
<accession>A0A8J3MP34</accession>
<dbReference type="EMBL" id="BNGU01000016">
    <property type="protein sequence ID" value="GHM59510.1"/>
    <property type="molecule type" value="Genomic_DNA"/>
</dbReference>
<name>A0A8J3MP34_9RICK</name>
<dbReference type="AlphaFoldDB" id="A0A8J3MP34"/>
<keyword evidence="1" id="KW-1133">Transmembrane helix</keyword>
<feature type="transmembrane region" description="Helical" evidence="1">
    <location>
        <begin position="78"/>
        <end position="102"/>
    </location>
</feature>
<proteinExistence type="predicted"/>
<gene>
    <name evidence="2" type="ORF">sL5_05030</name>
</gene>
<keyword evidence="1" id="KW-0812">Transmembrane</keyword>
<comment type="caution">
    <text evidence="2">The sequence shown here is derived from an EMBL/GenBank/DDBJ whole genome shotgun (WGS) entry which is preliminary data.</text>
</comment>
<evidence type="ECO:0000313" key="2">
    <source>
        <dbReference type="EMBL" id="GHM59510.1"/>
    </source>
</evidence>
<reference evidence="2 3" key="1">
    <citation type="journal article" date="2021" name="Microb. Ecol.">
        <title>Candidatus Mesenet longicola: Novel Endosymbionts of Brontispa longissima that Induce Cytoplasmic Incompatibility.</title>
        <authorList>
            <person name="Takano S."/>
            <person name="Gotoh Y."/>
            <person name="Hayashi T."/>
        </authorList>
    </citation>
    <scope>NUCLEOTIDE SEQUENCE [LARGE SCALE GENOMIC DNA]</scope>
    <source>
        <strain evidence="2">L5</strain>
    </source>
</reference>
<keyword evidence="3" id="KW-1185">Reference proteome</keyword>